<evidence type="ECO:0000256" key="8">
    <source>
        <dbReference type="ARBA" id="ARBA00022840"/>
    </source>
</evidence>
<dbReference type="InterPro" id="IPR002300">
    <property type="entry name" value="aa-tRNA-synth_Ia"/>
</dbReference>
<evidence type="ECO:0000256" key="7">
    <source>
        <dbReference type="ARBA" id="ARBA00022741"/>
    </source>
</evidence>
<comment type="subcellular location">
    <subcellularLocation>
        <location evidence="2">Cytoplasm</location>
    </subcellularLocation>
    <subcellularLocation>
        <location evidence="1">Mitochondrion</location>
    </subcellularLocation>
</comment>
<dbReference type="FunFam" id="3.40.50.620:FF:000020">
    <property type="entry name" value="Valine--tRNA ligase, mitochondrial"/>
    <property type="match status" value="1"/>
</dbReference>
<protein>
    <recommendedName>
        <fullName evidence="12">Valine--tRNA ligase, mitochondrial</fullName>
        <ecNumber evidence="4">6.1.1.9</ecNumber>
    </recommendedName>
    <alternativeName>
        <fullName evidence="11">Valyl-tRNA synthetase</fullName>
    </alternativeName>
</protein>
<evidence type="ECO:0000256" key="4">
    <source>
        <dbReference type="ARBA" id="ARBA00013169"/>
    </source>
</evidence>
<dbReference type="InterPro" id="IPR037118">
    <property type="entry name" value="Val-tRNA_synth_C_sf"/>
</dbReference>
<evidence type="ECO:0000256" key="10">
    <source>
        <dbReference type="ARBA" id="ARBA00023146"/>
    </source>
</evidence>
<dbReference type="HAMAP" id="MF_02004">
    <property type="entry name" value="Val_tRNA_synth_type1"/>
    <property type="match status" value="1"/>
</dbReference>
<dbReference type="Gene3D" id="3.90.740.10">
    <property type="entry name" value="Valyl/Leucyl/Isoleucyl-tRNA synthetase, editing domain"/>
    <property type="match status" value="1"/>
</dbReference>
<dbReference type="InterPro" id="IPR009080">
    <property type="entry name" value="tRNAsynth_Ia_anticodon-bd"/>
</dbReference>
<dbReference type="InterPro" id="IPR033705">
    <property type="entry name" value="Anticodon_Ia_Val"/>
</dbReference>
<dbReference type="Gene3D" id="1.10.730.10">
    <property type="entry name" value="Isoleucyl-tRNA Synthetase, Domain 1"/>
    <property type="match status" value="1"/>
</dbReference>
<proteinExistence type="inferred from homology"/>
<dbReference type="Pfam" id="PF00133">
    <property type="entry name" value="tRNA-synt_1"/>
    <property type="match status" value="1"/>
</dbReference>
<gene>
    <name evidence="18" type="ORF">BE221DRAFT_199931</name>
</gene>
<dbReference type="PANTHER" id="PTHR11946">
    <property type="entry name" value="VALYL-TRNA SYNTHETASES"/>
    <property type="match status" value="1"/>
</dbReference>
<dbReference type="eggNOG" id="KOG0432">
    <property type="taxonomic scope" value="Eukaryota"/>
</dbReference>
<name>A0A1Y5I6N7_OSTTA</name>
<feature type="compositionally biased region" description="Basic and acidic residues" evidence="15">
    <location>
        <begin position="26"/>
        <end position="72"/>
    </location>
</feature>
<feature type="region of interest" description="Disordered" evidence="15">
    <location>
        <begin position="15"/>
        <end position="94"/>
    </location>
</feature>
<evidence type="ECO:0000256" key="6">
    <source>
        <dbReference type="ARBA" id="ARBA00022598"/>
    </source>
</evidence>
<dbReference type="EC" id="6.1.1.9" evidence="4"/>
<dbReference type="SUPFAM" id="SSF52374">
    <property type="entry name" value="Nucleotidylyl transferase"/>
    <property type="match status" value="1"/>
</dbReference>
<dbReference type="GO" id="GO:0004832">
    <property type="term" value="F:valine-tRNA ligase activity"/>
    <property type="evidence" value="ECO:0007669"/>
    <property type="project" value="UniProtKB-EC"/>
</dbReference>
<dbReference type="NCBIfam" id="TIGR00422">
    <property type="entry name" value="valS"/>
    <property type="match status" value="1"/>
</dbReference>
<dbReference type="GO" id="GO:0009791">
    <property type="term" value="P:post-embryonic development"/>
    <property type="evidence" value="ECO:0007669"/>
    <property type="project" value="UniProtKB-ARBA"/>
</dbReference>
<dbReference type="SUPFAM" id="SSF47323">
    <property type="entry name" value="Anticodon-binding domain of a subclass of class I aminoacyl-tRNA synthetases"/>
    <property type="match status" value="1"/>
</dbReference>
<keyword evidence="10 14" id="KW-0030">Aminoacyl-tRNA synthetase</keyword>
<dbReference type="GO" id="GO:0005524">
    <property type="term" value="F:ATP binding"/>
    <property type="evidence" value="ECO:0007669"/>
    <property type="project" value="UniProtKB-KW"/>
</dbReference>
<evidence type="ECO:0000256" key="11">
    <source>
        <dbReference type="ARBA" id="ARBA00029936"/>
    </source>
</evidence>
<evidence type="ECO:0000256" key="1">
    <source>
        <dbReference type="ARBA" id="ARBA00004173"/>
    </source>
</evidence>
<reference evidence="18" key="1">
    <citation type="submission" date="2017-04" db="EMBL/GenBank/DDBJ databases">
        <title>Population genomics of picophytoplankton unveils novel chromosome hypervariability.</title>
        <authorList>
            <consortium name="DOE Joint Genome Institute"/>
            <person name="Blanc-Mathieu R."/>
            <person name="Krasovec M."/>
            <person name="Hebrard M."/>
            <person name="Yau S."/>
            <person name="Desgranges E."/>
            <person name="Martin J."/>
            <person name="Schackwitz W."/>
            <person name="Kuo A."/>
            <person name="Salin G."/>
            <person name="Donnadieu C."/>
            <person name="Desdevises Y."/>
            <person name="Sanchez-Ferandin S."/>
            <person name="Moreau H."/>
            <person name="Rivals E."/>
            <person name="Grigoriev I.V."/>
            <person name="Grimsley N."/>
            <person name="Eyre-Walker A."/>
            <person name="Piganeau G."/>
        </authorList>
    </citation>
    <scope>NUCLEOTIDE SEQUENCE [LARGE SCALE GENOMIC DNA]</scope>
    <source>
        <strain evidence="18">RCC 1115</strain>
    </source>
</reference>
<dbReference type="AlphaFoldDB" id="A0A1Y5I6N7"/>
<evidence type="ECO:0000256" key="14">
    <source>
        <dbReference type="RuleBase" id="RU363035"/>
    </source>
</evidence>
<sequence>MDDLKGALGKALDEAAAMTEGTAPMDPEKAAKKAAKLAEKAAKKAKAEAKAAKQKAEAEARAKKEAEGGGESKRKKKASGPSEEDAKALESALATPKGEMKDLVHTAMATSYNPQAVEAAWYEWWEKCGMFTPKMGTNKPKFVIVIPPPNVTGALHIGHALTNAIQDTIVRWRRMSGYEALWVPGTDHAGIATQTVVEKKLQREEGVTRHDLGREKFLERVFEWKDVYGGKICNQLRRIGSSMDWSREAFTMDEKLSKAVKEAFVRMHDEGLIYRDNRLVNWSCQLKTAISDIEVDHIELEGPTMLSVPGHKKQVEFGVITSFAYPREDGQGEVVVATTRIETMLGDTAVAVHPEDERYKSLHGKFLVHPFNGRKIPIICDAELVDMEFGTGCVKITPAHDPNDFQTGKRHNLDFINVFNEEGLINEQGGEQFQGMRRFECRVAITEALDKLGLYRGKASNPMRLGLCSRSKDVIEPMLKPQWWVNCAGMAKDACDAARDKRLEILPSFMEPTWFRWLENIRDWCISRQLWWGHRIPAFYVRFSGENDTDSGMPGGSSEQLDRWVIGRDMAEARTVAEKKYPGKEFTLEQDEDVLDTWFSSGLFPFSVFGWPDETPDLAEFYPTSLLETGHDILFFWVARMVMMGMKLTGKVPFKQVYLHAMVRDAHGRKMSKSLGNVIDPLHVIEGIDLAALNATLLGGNLDEKEVKKATQAQKADFPEGIPECGTDAMRFALVSYTAQGRDINLDVLRVVAYRHWCNKLWNATKFAMMNLGDGYVPPTDFNSSFDVKNIPLAAKWVLSRLNAACAGTNAGMEAYDFNNATNSVYAFWQYELCDVFIEIIKPIMSGTDEVAKKQTRDALWICLDAGLRLLHPFMPFVTEELWQRLPRTRDENTPKSIMIADYPIAVDSWANVEAEVQMSAIMDTVKAFRSMKSNYNLQPKARPEVFFSTKSADVEAALKADVEGLTTLASVGEMKQLSEGESAPPGCGVQIVNENITVYMLLKGVVDAATEIAKLDKKLDLLQKSTDALIKKTEDEGYESKVPENVRTANAEKIAKQTEEISSINAARAEFQALL</sequence>
<dbReference type="PRINTS" id="PR00986">
    <property type="entry name" value="TRNASYNTHVAL"/>
</dbReference>
<dbReference type="EMBL" id="KZ155826">
    <property type="protein sequence ID" value="OUS43884.1"/>
    <property type="molecule type" value="Genomic_DNA"/>
</dbReference>
<evidence type="ECO:0000256" key="12">
    <source>
        <dbReference type="ARBA" id="ARBA00040837"/>
    </source>
</evidence>
<dbReference type="InterPro" id="IPR002303">
    <property type="entry name" value="Valyl-tRNA_ligase"/>
</dbReference>
<comment type="catalytic activity">
    <reaction evidence="13">
        <text>tRNA(Val) + L-valine + ATP = L-valyl-tRNA(Val) + AMP + diphosphate</text>
        <dbReference type="Rhea" id="RHEA:10704"/>
        <dbReference type="Rhea" id="RHEA-COMP:9672"/>
        <dbReference type="Rhea" id="RHEA-COMP:9708"/>
        <dbReference type="ChEBI" id="CHEBI:30616"/>
        <dbReference type="ChEBI" id="CHEBI:33019"/>
        <dbReference type="ChEBI" id="CHEBI:57762"/>
        <dbReference type="ChEBI" id="CHEBI:78442"/>
        <dbReference type="ChEBI" id="CHEBI:78537"/>
        <dbReference type="ChEBI" id="CHEBI:456215"/>
        <dbReference type="EC" id="6.1.1.9"/>
    </reaction>
</comment>
<dbReference type="FunFam" id="3.90.740.10:FF:000005">
    <property type="entry name" value="Valine--tRNA ligase, mitochondrial"/>
    <property type="match status" value="1"/>
</dbReference>
<evidence type="ECO:0000256" key="3">
    <source>
        <dbReference type="ARBA" id="ARBA00005594"/>
    </source>
</evidence>
<comment type="similarity">
    <text evidence="3 14">Belongs to the class-I aminoacyl-tRNA synthetase family.</text>
</comment>
<dbReference type="Pfam" id="PF08264">
    <property type="entry name" value="Anticodon_1"/>
    <property type="match status" value="1"/>
</dbReference>
<dbReference type="GO" id="GO:0006438">
    <property type="term" value="P:valyl-tRNA aminoacylation"/>
    <property type="evidence" value="ECO:0007669"/>
    <property type="project" value="InterPro"/>
</dbReference>
<keyword evidence="5" id="KW-0963">Cytoplasm</keyword>
<keyword evidence="6 14" id="KW-0436">Ligase</keyword>
<dbReference type="CDD" id="cd07962">
    <property type="entry name" value="Anticodon_Ia_Val"/>
    <property type="match status" value="1"/>
</dbReference>
<accession>A0A1Y5I6N7</accession>
<dbReference type="Gene3D" id="3.40.50.620">
    <property type="entry name" value="HUPs"/>
    <property type="match status" value="2"/>
</dbReference>
<evidence type="ECO:0000256" key="9">
    <source>
        <dbReference type="ARBA" id="ARBA00022917"/>
    </source>
</evidence>
<evidence type="ECO:0000256" key="13">
    <source>
        <dbReference type="ARBA" id="ARBA00047552"/>
    </source>
</evidence>
<feature type="domain" description="Aminoacyl-tRNA synthetase class Ia" evidence="16">
    <location>
        <begin position="121"/>
        <end position="747"/>
    </location>
</feature>
<dbReference type="SUPFAM" id="SSF50677">
    <property type="entry name" value="ValRS/IleRS/LeuRS editing domain"/>
    <property type="match status" value="1"/>
</dbReference>
<keyword evidence="8 14" id="KW-0067">ATP-binding</keyword>
<evidence type="ECO:0000256" key="2">
    <source>
        <dbReference type="ARBA" id="ARBA00004496"/>
    </source>
</evidence>
<dbReference type="FunFam" id="1.10.730.10:FF:000009">
    <property type="entry name" value="Valine--tRNA ligase, mitochondrial"/>
    <property type="match status" value="1"/>
</dbReference>
<dbReference type="InterPro" id="IPR013155">
    <property type="entry name" value="M/V/L/I-tRNA-synth_anticd-bd"/>
</dbReference>
<evidence type="ECO:0000259" key="17">
    <source>
        <dbReference type="Pfam" id="PF08264"/>
    </source>
</evidence>
<evidence type="ECO:0000259" key="16">
    <source>
        <dbReference type="Pfam" id="PF00133"/>
    </source>
</evidence>
<evidence type="ECO:0000256" key="5">
    <source>
        <dbReference type="ARBA" id="ARBA00022490"/>
    </source>
</evidence>
<evidence type="ECO:0000256" key="15">
    <source>
        <dbReference type="SAM" id="MobiDB-lite"/>
    </source>
</evidence>
<keyword evidence="9 14" id="KW-0648">Protein biosynthesis</keyword>
<feature type="domain" description="Methionyl/Valyl/Leucyl/Isoleucyl-tRNA synthetase anticodon-binding" evidence="17">
    <location>
        <begin position="796"/>
        <end position="944"/>
    </location>
</feature>
<dbReference type="NCBIfam" id="NF004349">
    <property type="entry name" value="PRK05729.1"/>
    <property type="match status" value="1"/>
</dbReference>
<dbReference type="FunFam" id="3.40.50.620:FF:000078">
    <property type="entry name" value="Valine--tRNA ligase, mitochondrial"/>
    <property type="match status" value="1"/>
</dbReference>
<dbReference type="InterPro" id="IPR001412">
    <property type="entry name" value="aa-tRNA-synth_I_CS"/>
</dbReference>
<evidence type="ECO:0000313" key="18">
    <source>
        <dbReference type="EMBL" id="OUS43884.1"/>
    </source>
</evidence>
<dbReference type="PANTHER" id="PTHR11946:SF109">
    <property type="entry name" value="VALINE--TRNA LIGASE"/>
    <property type="match status" value="1"/>
</dbReference>
<dbReference type="Gene3D" id="1.10.287.380">
    <property type="entry name" value="Valyl-tRNA synthetase, C-terminal domain"/>
    <property type="match status" value="1"/>
</dbReference>
<dbReference type="GO" id="GO:0002161">
    <property type="term" value="F:aminoacyl-tRNA deacylase activity"/>
    <property type="evidence" value="ECO:0007669"/>
    <property type="project" value="InterPro"/>
</dbReference>
<dbReference type="InterPro" id="IPR014729">
    <property type="entry name" value="Rossmann-like_a/b/a_fold"/>
</dbReference>
<dbReference type="PROSITE" id="PS00178">
    <property type="entry name" value="AA_TRNA_LIGASE_I"/>
    <property type="match status" value="1"/>
</dbReference>
<organism evidence="18">
    <name type="scientific">Ostreococcus tauri</name>
    <name type="common">Marine green alga</name>
    <dbReference type="NCBI Taxonomy" id="70448"/>
    <lineage>
        <taxon>Eukaryota</taxon>
        <taxon>Viridiplantae</taxon>
        <taxon>Chlorophyta</taxon>
        <taxon>Mamiellophyceae</taxon>
        <taxon>Mamiellales</taxon>
        <taxon>Bathycoccaceae</taxon>
        <taxon>Ostreococcus</taxon>
    </lineage>
</organism>
<dbReference type="Proteomes" id="UP000195557">
    <property type="component" value="Unassembled WGS sequence"/>
</dbReference>
<dbReference type="InterPro" id="IPR009008">
    <property type="entry name" value="Val/Leu/Ile-tRNA-synth_edit"/>
</dbReference>
<dbReference type="CDD" id="cd00817">
    <property type="entry name" value="ValRS_core"/>
    <property type="match status" value="1"/>
</dbReference>
<dbReference type="GO" id="GO:0005829">
    <property type="term" value="C:cytosol"/>
    <property type="evidence" value="ECO:0007669"/>
    <property type="project" value="TreeGrafter"/>
</dbReference>
<dbReference type="GO" id="GO:0048608">
    <property type="term" value="P:reproductive structure development"/>
    <property type="evidence" value="ECO:0007669"/>
    <property type="project" value="UniProtKB-ARBA"/>
</dbReference>
<keyword evidence="7 14" id="KW-0547">Nucleotide-binding</keyword>
<dbReference type="GO" id="GO:0005739">
    <property type="term" value="C:mitochondrion"/>
    <property type="evidence" value="ECO:0007669"/>
    <property type="project" value="UniProtKB-SubCell"/>
</dbReference>